<dbReference type="InterPro" id="IPR023298">
    <property type="entry name" value="ATPase_P-typ_TM_dom_sf"/>
</dbReference>
<reference evidence="6" key="1">
    <citation type="journal article" date="2018" name="Nat. Microbiol.">
        <title>Leveraging single-cell genomics to expand the fungal tree of life.</title>
        <authorList>
            <person name="Ahrendt S.R."/>
            <person name="Quandt C.A."/>
            <person name="Ciobanu D."/>
            <person name="Clum A."/>
            <person name="Salamov A."/>
            <person name="Andreopoulos B."/>
            <person name="Cheng J.F."/>
            <person name="Woyke T."/>
            <person name="Pelin A."/>
            <person name="Henrissat B."/>
            <person name="Reynolds N.K."/>
            <person name="Benny G.L."/>
            <person name="Smith M.E."/>
            <person name="James T.Y."/>
            <person name="Grigoriev I.V."/>
        </authorList>
    </citation>
    <scope>NUCLEOTIDE SEQUENCE [LARGE SCALE GENOMIC DNA]</scope>
</reference>
<dbReference type="Gene3D" id="2.70.150.10">
    <property type="entry name" value="Calcium-transporting ATPase, cytoplasmic transduction domain A"/>
    <property type="match status" value="1"/>
</dbReference>
<accession>A0A4P9VX16</accession>
<name>A0A4P9VX16_9FUNG</name>
<dbReference type="AlphaFoldDB" id="A0A4P9VX16"/>
<gene>
    <name evidence="5" type="ORF">BDK51DRAFT_29461</name>
</gene>
<dbReference type="InterPro" id="IPR008250">
    <property type="entry name" value="ATPase_P-typ_transduc_dom_A_sf"/>
</dbReference>
<feature type="transmembrane region" description="Helical" evidence="2">
    <location>
        <begin position="381"/>
        <end position="403"/>
    </location>
</feature>
<evidence type="ECO:0000259" key="3">
    <source>
        <dbReference type="Pfam" id="PF00122"/>
    </source>
</evidence>
<dbReference type="GO" id="GO:0032456">
    <property type="term" value="P:endocytic recycling"/>
    <property type="evidence" value="ECO:0007669"/>
    <property type="project" value="TreeGrafter"/>
</dbReference>
<dbReference type="InterPro" id="IPR059000">
    <property type="entry name" value="ATPase_P-type_domA"/>
</dbReference>
<dbReference type="GO" id="GO:0005886">
    <property type="term" value="C:plasma membrane"/>
    <property type="evidence" value="ECO:0007669"/>
    <property type="project" value="TreeGrafter"/>
</dbReference>
<dbReference type="PANTHER" id="PTHR24092">
    <property type="entry name" value="PROBABLE PHOSPHOLIPID-TRANSPORTING ATPASE"/>
    <property type="match status" value="1"/>
</dbReference>
<dbReference type="InterPro" id="IPR032631">
    <property type="entry name" value="P-type_ATPase_N"/>
</dbReference>
<keyword evidence="6" id="KW-1185">Reference proteome</keyword>
<evidence type="ECO:0000313" key="5">
    <source>
        <dbReference type="EMBL" id="RKO83762.1"/>
    </source>
</evidence>
<sequence length="408" mass="45351">MRGAEKPAKDVDEPQQTGRRVVINPIPGTAHTSHNFEPPSFRMHVPEGGRWLKFLLFPLWLLSYMFMLVPAYASYRRTGQFIDNTVRTARYSAVDFFPRQLLNQFSKLANIYFLFISGLQLVPQLSPTGSYTTLGPLVAFVGVAMAREAWDDYHRHLNDREENRTEAVRLWWGDEELGGVDAGALPRAGVERDPDAVDPESLVSKDPGGPGSETAKKMIGEWRTIQWKDLQVGDLIRIRDKDNVPADIVLLSTSIPNGTAYIETSNLDGETSLTAKQALNSTAMVLRSIDDLMKFTGTIQAGPPVDTLHDFEARIELTKHDEIVRHPLTLAQFIPRGATLRNTEEAWGVVVYTGEETRIRRNANKSNLTKAPALEGLTNKIVGVVFAFVLILSTASVLAYQAFTSRGG</sequence>
<dbReference type="Pfam" id="PF00122">
    <property type="entry name" value="E1-E2_ATPase"/>
    <property type="match status" value="1"/>
</dbReference>
<evidence type="ECO:0000256" key="2">
    <source>
        <dbReference type="SAM" id="Phobius"/>
    </source>
</evidence>
<dbReference type="OrthoDB" id="377733at2759"/>
<keyword evidence="2" id="KW-0812">Transmembrane</keyword>
<dbReference type="GO" id="GO:0005802">
    <property type="term" value="C:trans-Golgi network"/>
    <property type="evidence" value="ECO:0007669"/>
    <property type="project" value="TreeGrafter"/>
</dbReference>
<evidence type="ECO:0000259" key="4">
    <source>
        <dbReference type="Pfam" id="PF16209"/>
    </source>
</evidence>
<protein>
    <submittedName>
        <fullName evidence="5">E1-E2 ATPase-domain-containing protein</fullName>
    </submittedName>
</protein>
<dbReference type="Pfam" id="PF16209">
    <property type="entry name" value="PhoLip_ATPase_N"/>
    <property type="match status" value="1"/>
</dbReference>
<feature type="transmembrane region" description="Helical" evidence="2">
    <location>
        <begin position="51"/>
        <end position="73"/>
    </location>
</feature>
<dbReference type="SUPFAM" id="SSF81653">
    <property type="entry name" value="Calcium ATPase, transduction domain A"/>
    <property type="match status" value="1"/>
</dbReference>
<evidence type="ECO:0000256" key="1">
    <source>
        <dbReference type="SAM" id="MobiDB-lite"/>
    </source>
</evidence>
<dbReference type="PANTHER" id="PTHR24092:SF174">
    <property type="entry name" value="PHOSPHOLIPID-TRANSPORTING ATPASE DNF3-RELATED"/>
    <property type="match status" value="1"/>
</dbReference>
<keyword evidence="2" id="KW-1133">Transmembrane helix</keyword>
<feature type="domain" description="P-type ATPase N-terminal" evidence="4">
    <location>
        <begin position="77"/>
        <end position="134"/>
    </location>
</feature>
<dbReference type="EMBL" id="ML000871">
    <property type="protein sequence ID" value="RKO83762.1"/>
    <property type="molecule type" value="Genomic_DNA"/>
</dbReference>
<keyword evidence="2" id="KW-0472">Membrane</keyword>
<dbReference type="SUPFAM" id="SSF81665">
    <property type="entry name" value="Calcium ATPase, transmembrane domain M"/>
    <property type="match status" value="1"/>
</dbReference>
<proteinExistence type="predicted"/>
<dbReference type="GO" id="GO:0045332">
    <property type="term" value="P:phospholipid translocation"/>
    <property type="evidence" value="ECO:0007669"/>
    <property type="project" value="TreeGrafter"/>
</dbReference>
<organism evidence="5 6">
    <name type="scientific">Blyttiomyces helicus</name>
    <dbReference type="NCBI Taxonomy" id="388810"/>
    <lineage>
        <taxon>Eukaryota</taxon>
        <taxon>Fungi</taxon>
        <taxon>Fungi incertae sedis</taxon>
        <taxon>Chytridiomycota</taxon>
        <taxon>Chytridiomycota incertae sedis</taxon>
        <taxon>Chytridiomycetes</taxon>
        <taxon>Chytridiomycetes incertae sedis</taxon>
        <taxon>Blyttiomyces</taxon>
    </lineage>
</organism>
<dbReference type="GO" id="GO:0006892">
    <property type="term" value="P:post-Golgi vesicle-mediated transport"/>
    <property type="evidence" value="ECO:0007669"/>
    <property type="project" value="TreeGrafter"/>
</dbReference>
<dbReference type="Proteomes" id="UP000269721">
    <property type="component" value="Unassembled WGS sequence"/>
</dbReference>
<feature type="domain" description="P-type ATPase A" evidence="3">
    <location>
        <begin position="220"/>
        <end position="280"/>
    </location>
</feature>
<evidence type="ECO:0000313" key="6">
    <source>
        <dbReference type="Proteomes" id="UP000269721"/>
    </source>
</evidence>
<feature type="region of interest" description="Disordered" evidence="1">
    <location>
        <begin position="189"/>
        <end position="213"/>
    </location>
</feature>
<dbReference type="GO" id="GO:0140326">
    <property type="term" value="F:ATPase-coupled intramembrane lipid transporter activity"/>
    <property type="evidence" value="ECO:0007669"/>
    <property type="project" value="TreeGrafter"/>
</dbReference>